<accession>A0A0G1A904</accession>
<dbReference type="InterPro" id="IPR058240">
    <property type="entry name" value="rSAM_sf"/>
</dbReference>
<evidence type="ECO:0000313" key="6">
    <source>
        <dbReference type="EMBL" id="KKS57424.1"/>
    </source>
</evidence>
<dbReference type="SUPFAM" id="SSF102114">
    <property type="entry name" value="Radical SAM enzymes"/>
    <property type="match status" value="1"/>
</dbReference>
<organism evidence="6 7">
    <name type="scientific">Candidatus Magasanikbacteria bacterium GW2011_GWA2_42_32</name>
    <dbReference type="NCBI Taxonomy" id="1619039"/>
    <lineage>
        <taxon>Bacteria</taxon>
        <taxon>Candidatus Magasanikiibacteriota</taxon>
    </lineage>
</organism>
<evidence type="ECO:0000256" key="2">
    <source>
        <dbReference type="ARBA" id="ARBA00022723"/>
    </source>
</evidence>
<proteinExistence type="predicted"/>
<dbReference type="InterPro" id="IPR007197">
    <property type="entry name" value="rSAM"/>
</dbReference>
<sequence length="232" mass="26634">MIISGLQKLTLLDYPGKIAATIFTFGCNFRCGFCHNPELVHAERRVVQNELKEEAVLNFLQERQGFLEGVVITGGEPTLHKDLPRFLQKIRELGFSIKIDTNGTNNQMLAELLNKKLVNFWAMDIKNTFAKYTATVEREIELEEIKKNIELIKNSGLDYEFRTTVVEGLHSAEDILEMAKMISGAKKYVLQKFISRQSLVNPKYIGQKSFSDENLQNLAKQCEKWVKKCEVR</sequence>
<dbReference type="SMART" id="SM00729">
    <property type="entry name" value="Elp3"/>
    <property type="match status" value="1"/>
</dbReference>
<comment type="caution">
    <text evidence="6">The sequence shown here is derived from an EMBL/GenBank/DDBJ whole genome shotgun (WGS) entry which is preliminary data.</text>
</comment>
<dbReference type="GO" id="GO:0046872">
    <property type="term" value="F:metal ion binding"/>
    <property type="evidence" value="ECO:0007669"/>
    <property type="project" value="UniProtKB-KW"/>
</dbReference>
<dbReference type="SFLD" id="SFLDG01067">
    <property type="entry name" value="SPASM/twitch_domain_containing"/>
    <property type="match status" value="1"/>
</dbReference>
<evidence type="ECO:0000259" key="5">
    <source>
        <dbReference type="PROSITE" id="PS51918"/>
    </source>
</evidence>
<evidence type="ECO:0000256" key="1">
    <source>
        <dbReference type="ARBA" id="ARBA00022691"/>
    </source>
</evidence>
<dbReference type="CDD" id="cd01335">
    <property type="entry name" value="Radical_SAM"/>
    <property type="match status" value="1"/>
</dbReference>
<evidence type="ECO:0000313" key="7">
    <source>
        <dbReference type="Proteomes" id="UP000034837"/>
    </source>
</evidence>
<dbReference type="PANTHER" id="PTHR11228:SF27">
    <property type="entry name" value="GLYCYL-RADICAL ENZYME ACTIVATING ENZYME MJ1227-RELATED"/>
    <property type="match status" value="1"/>
</dbReference>
<dbReference type="AlphaFoldDB" id="A0A0G1A904"/>
<dbReference type="Proteomes" id="UP000034837">
    <property type="component" value="Unassembled WGS sequence"/>
</dbReference>
<keyword evidence="3" id="KW-0408">Iron</keyword>
<dbReference type="PATRIC" id="fig|1619039.3.peg.65"/>
<feature type="domain" description="Radical SAM core" evidence="5">
    <location>
        <begin position="12"/>
        <end position="232"/>
    </location>
</feature>
<dbReference type="EMBL" id="LCDO01000001">
    <property type="protein sequence ID" value="KKS57424.1"/>
    <property type="molecule type" value="Genomic_DNA"/>
</dbReference>
<dbReference type="InterPro" id="IPR012840">
    <property type="entry name" value="NrdG2"/>
</dbReference>
<dbReference type="NCBIfam" id="TIGR02495">
    <property type="entry name" value="NrdG2"/>
    <property type="match status" value="1"/>
</dbReference>
<gene>
    <name evidence="6" type="ORF">UV20_C0001G0064</name>
</gene>
<dbReference type="GO" id="GO:0003824">
    <property type="term" value="F:catalytic activity"/>
    <property type="evidence" value="ECO:0007669"/>
    <property type="project" value="InterPro"/>
</dbReference>
<dbReference type="PANTHER" id="PTHR11228">
    <property type="entry name" value="RADICAL SAM DOMAIN PROTEIN"/>
    <property type="match status" value="1"/>
</dbReference>
<keyword evidence="1" id="KW-0949">S-adenosyl-L-methionine</keyword>
<dbReference type="InterPro" id="IPR013785">
    <property type="entry name" value="Aldolase_TIM"/>
</dbReference>
<dbReference type="SFLD" id="SFLDS00029">
    <property type="entry name" value="Radical_SAM"/>
    <property type="match status" value="2"/>
</dbReference>
<dbReference type="PROSITE" id="PS51918">
    <property type="entry name" value="RADICAL_SAM"/>
    <property type="match status" value="1"/>
</dbReference>
<reference evidence="6 7" key="1">
    <citation type="journal article" date="2015" name="Nature">
        <title>rRNA introns, odd ribosomes, and small enigmatic genomes across a large radiation of phyla.</title>
        <authorList>
            <person name="Brown C.T."/>
            <person name="Hug L.A."/>
            <person name="Thomas B.C."/>
            <person name="Sharon I."/>
            <person name="Castelle C.J."/>
            <person name="Singh A."/>
            <person name="Wilkins M.J."/>
            <person name="Williams K.H."/>
            <person name="Banfield J.F."/>
        </authorList>
    </citation>
    <scope>NUCLEOTIDE SEQUENCE [LARGE SCALE GENOMIC DNA]</scope>
</reference>
<dbReference type="InterPro" id="IPR006638">
    <property type="entry name" value="Elp3/MiaA/NifB-like_rSAM"/>
</dbReference>
<keyword evidence="2" id="KW-0479">Metal-binding</keyword>
<dbReference type="Gene3D" id="3.20.20.70">
    <property type="entry name" value="Aldolase class I"/>
    <property type="match status" value="1"/>
</dbReference>
<evidence type="ECO:0000256" key="3">
    <source>
        <dbReference type="ARBA" id="ARBA00023004"/>
    </source>
</evidence>
<protein>
    <submittedName>
        <fullName evidence="6">Anaerobic ribonucleoside-triphosphate reductase activating protein</fullName>
    </submittedName>
</protein>
<evidence type="ECO:0000256" key="4">
    <source>
        <dbReference type="ARBA" id="ARBA00023014"/>
    </source>
</evidence>
<dbReference type="InterPro" id="IPR050377">
    <property type="entry name" value="Radical_SAM_PqqE_MftC-like"/>
</dbReference>
<dbReference type="SFLD" id="SFLDG01094">
    <property type="entry name" value="Uncharacterised_Radical_SAM_Su"/>
    <property type="match status" value="1"/>
</dbReference>
<keyword evidence="4" id="KW-0411">Iron-sulfur</keyword>
<dbReference type="Pfam" id="PF04055">
    <property type="entry name" value="Radical_SAM"/>
    <property type="match status" value="1"/>
</dbReference>
<dbReference type="GO" id="GO:0051536">
    <property type="term" value="F:iron-sulfur cluster binding"/>
    <property type="evidence" value="ECO:0007669"/>
    <property type="project" value="UniProtKB-KW"/>
</dbReference>
<name>A0A0G1A904_9BACT</name>